<dbReference type="Proteomes" id="UP000886780">
    <property type="component" value="Unassembled WGS sequence"/>
</dbReference>
<reference evidence="4" key="1">
    <citation type="journal article" date="2021" name="PeerJ">
        <title>Extensive microbial diversity within the chicken gut microbiome revealed by metagenomics and culture.</title>
        <authorList>
            <person name="Gilroy R."/>
            <person name="Ravi A."/>
            <person name="Getino M."/>
            <person name="Pursley I."/>
            <person name="Horton D.L."/>
            <person name="Alikhan N.F."/>
            <person name="Baker D."/>
            <person name="Gharbi K."/>
            <person name="Hall N."/>
            <person name="Watson M."/>
            <person name="Adriaenssens E.M."/>
            <person name="Foster-Nyarko E."/>
            <person name="Jarju S."/>
            <person name="Secka A."/>
            <person name="Antonio M."/>
            <person name="Oren A."/>
            <person name="Chaudhuri R.R."/>
            <person name="La Ragione R."/>
            <person name="Hildebrand F."/>
            <person name="Pallen M.J."/>
        </authorList>
    </citation>
    <scope>NUCLEOTIDE SEQUENCE</scope>
    <source>
        <strain evidence="4">ChiGjej4B4-12881</strain>
    </source>
</reference>
<feature type="domain" description="HTH tetR-type" evidence="3">
    <location>
        <begin position="5"/>
        <end position="65"/>
    </location>
</feature>
<dbReference type="Pfam" id="PF14278">
    <property type="entry name" value="TetR_C_8"/>
    <property type="match status" value="1"/>
</dbReference>
<keyword evidence="1 2" id="KW-0238">DNA-binding</keyword>
<name>A0A9D2AY22_9FIRM</name>
<dbReference type="EMBL" id="DXEU01000206">
    <property type="protein sequence ID" value="HIX53336.1"/>
    <property type="molecule type" value="Genomic_DNA"/>
</dbReference>
<dbReference type="InterPro" id="IPR009057">
    <property type="entry name" value="Homeodomain-like_sf"/>
</dbReference>
<comment type="caution">
    <text evidence="4">The sequence shown here is derived from an EMBL/GenBank/DDBJ whole genome shotgun (WGS) entry which is preliminary data.</text>
</comment>
<dbReference type="InterPro" id="IPR050624">
    <property type="entry name" value="HTH-type_Tx_Regulator"/>
</dbReference>
<proteinExistence type="predicted"/>
<evidence type="ECO:0000256" key="1">
    <source>
        <dbReference type="ARBA" id="ARBA00023125"/>
    </source>
</evidence>
<dbReference type="Gene3D" id="1.10.357.10">
    <property type="entry name" value="Tetracycline Repressor, domain 2"/>
    <property type="match status" value="1"/>
</dbReference>
<dbReference type="PANTHER" id="PTHR43479:SF7">
    <property type="entry name" value="TETR-FAMILY TRANSCRIPTIONAL REGULATOR"/>
    <property type="match status" value="1"/>
</dbReference>
<dbReference type="SUPFAM" id="SSF46689">
    <property type="entry name" value="Homeodomain-like"/>
    <property type="match status" value="1"/>
</dbReference>
<evidence type="ECO:0000256" key="2">
    <source>
        <dbReference type="PROSITE-ProRule" id="PRU00335"/>
    </source>
</evidence>
<dbReference type="PROSITE" id="PS50977">
    <property type="entry name" value="HTH_TETR_2"/>
    <property type="match status" value="1"/>
</dbReference>
<accession>A0A9D2AY22</accession>
<reference evidence="4" key="2">
    <citation type="submission" date="2021-04" db="EMBL/GenBank/DDBJ databases">
        <authorList>
            <person name="Gilroy R."/>
        </authorList>
    </citation>
    <scope>NUCLEOTIDE SEQUENCE</scope>
    <source>
        <strain evidence="4">ChiGjej4B4-12881</strain>
    </source>
</reference>
<dbReference type="PANTHER" id="PTHR43479">
    <property type="entry name" value="ACREF/ENVCD OPERON REPRESSOR-RELATED"/>
    <property type="match status" value="1"/>
</dbReference>
<sequence length="186" mass="22354">MDRQDRTKYRMAQSIKGLMGRMPLDKITVKDIVADCGLTRQTFYRNFRDKYDLVNWYFEKLVQQSFEEMGVSLTLREGLTRKFQFIREERVFFTCAFGSNDYNSLMKYDYDYIFKFYENILQKKQGRPLEEDVRFLLQMYCHGSIRMTVDWVLTGMEREPEEMAELLIEALPGKLNELLSFLEEEV</sequence>
<dbReference type="GO" id="GO:0003677">
    <property type="term" value="F:DNA binding"/>
    <property type="evidence" value="ECO:0007669"/>
    <property type="project" value="UniProtKB-UniRule"/>
</dbReference>
<feature type="DNA-binding region" description="H-T-H motif" evidence="2">
    <location>
        <begin position="28"/>
        <end position="47"/>
    </location>
</feature>
<organism evidence="4 5">
    <name type="scientific">Candidatus Lachnoclostridium stercoripullorum</name>
    <dbReference type="NCBI Taxonomy" id="2838635"/>
    <lineage>
        <taxon>Bacteria</taxon>
        <taxon>Bacillati</taxon>
        <taxon>Bacillota</taxon>
        <taxon>Clostridia</taxon>
        <taxon>Lachnospirales</taxon>
        <taxon>Lachnospiraceae</taxon>
    </lineage>
</organism>
<gene>
    <name evidence="4" type="ORF">IAA28_11115</name>
</gene>
<dbReference type="InterPro" id="IPR039532">
    <property type="entry name" value="TetR_C_Firmicutes"/>
</dbReference>
<protein>
    <submittedName>
        <fullName evidence="4">TetR/AcrR family transcriptional regulator</fullName>
    </submittedName>
</protein>
<evidence type="ECO:0000259" key="3">
    <source>
        <dbReference type="PROSITE" id="PS50977"/>
    </source>
</evidence>
<evidence type="ECO:0000313" key="4">
    <source>
        <dbReference type="EMBL" id="HIX53336.1"/>
    </source>
</evidence>
<dbReference type="AlphaFoldDB" id="A0A9D2AY22"/>
<evidence type="ECO:0000313" key="5">
    <source>
        <dbReference type="Proteomes" id="UP000886780"/>
    </source>
</evidence>
<dbReference type="InterPro" id="IPR001647">
    <property type="entry name" value="HTH_TetR"/>
</dbReference>
<dbReference type="Pfam" id="PF00440">
    <property type="entry name" value="TetR_N"/>
    <property type="match status" value="1"/>
</dbReference>